<dbReference type="SUPFAM" id="SSF52540">
    <property type="entry name" value="P-loop containing nucleoside triphosphate hydrolases"/>
    <property type="match status" value="2"/>
</dbReference>
<dbReference type="InterPro" id="IPR003593">
    <property type="entry name" value="AAA+_ATPase"/>
</dbReference>
<dbReference type="Gene3D" id="3.40.50.300">
    <property type="entry name" value="P-loop containing nucleotide triphosphate hydrolases"/>
    <property type="match status" value="2"/>
</dbReference>
<dbReference type="InterPro" id="IPR050095">
    <property type="entry name" value="ECF_ABC_transporter_ATP-bd"/>
</dbReference>
<dbReference type="EMBL" id="BMUW01000007">
    <property type="protein sequence ID" value="GGZ61384.1"/>
    <property type="molecule type" value="Genomic_DNA"/>
</dbReference>
<evidence type="ECO:0000256" key="3">
    <source>
        <dbReference type="ARBA" id="ARBA00022741"/>
    </source>
</evidence>
<organism evidence="7 8">
    <name type="scientific">Streptomyces rubiginosohelvolus</name>
    <dbReference type="NCBI Taxonomy" id="67362"/>
    <lineage>
        <taxon>Bacteria</taxon>
        <taxon>Bacillati</taxon>
        <taxon>Actinomycetota</taxon>
        <taxon>Actinomycetes</taxon>
        <taxon>Kitasatosporales</taxon>
        <taxon>Streptomycetaceae</taxon>
        <taxon>Streptomyces</taxon>
    </lineage>
</organism>
<evidence type="ECO:0000313" key="7">
    <source>
        <dbReference type="EMBL" id="GGZ61384.1"/>
    </source>
</evidence>
<accession>A0ABQ3C0J2</accession>
<dbReference type="PANTHER" id="PTHR43553">
    <property type="entry name" value="HEAVY METAL TRANSPORTER"/>
    <property type="match status" value="1"/>
</dbReference>
<evidence type="ECO:0000313" key="8">
    <source>
        <dbReference type="Proteomes" id="UP000624183"/>
    </source>
</evidence>
<dbReference type="Proteomes" id="UP000624183">
    <property type="component" value="Unassembled WGS sequence"/>
</dbReference>
<dbReference type="InterPro" id="IPR015856">
    <property type="entry name" value="ABC_transpr_CbiO/EcfA_su"/>
</dbReference>
<feature type="domain" description="ABC transporter" evidence="6">
    <location>
        <begin position="2"/>
        <end position="242"/>
    </location>
</feature>
<name>A0ABQ3C0J2_9ACTN</name>
<protein>
    <submittedName>
        <fullName evidence="7">Cobalt ABC transporter ATP-binding protein</fullName>
    </submittedName>
</protein>
<dbReference type="PROSITE" id="PS50893">
    <property type="entry name" value="ABC_TRANSPORTER_2"/>
    <property type="match status" value="2"/>
</dbReference>
<evidence type="ECO:0000259" key="6">
    <source>
        <dbReference type="PROSITE" id="PS50893"/>
    </source>
</evidence>
<feature type="domain" description="ABC transporter" evidence="6">
    <location>
        <begin position="289"/>
        <end position="536"/>
    </location>
</feature>
<evidence type="ECO:0000256" key="2">
    <source>
        <dbReference type="ARBA" id="ARBA00022448"/>
    </source>
</evidence>
<evidence type="ECO:0000256" key="4">
    <source>
        <dbReference type="ARBA" id="ARBA00022840"/>
    </source>
</evidence>
<keyword evidence="4 7" id="KW-0067">ATP-binding</keyword>
<comment type="caution">
    <text evidence="7">The sequence shown here is derived from an EMBL/GenBank/DDBJ whole genome shotgun (WGS) entry which is preliminary data.</text>
</comment>
<dbReference type="InterPro" id="IPR027417">
    <property type="entry name" value="P-loop_NTPase"/>
</dbReference>
<keyword evidence="3" id="KW-0547">Nucleotide-binding</keyword>
<dbReference type="InterPro" id="IPR017871">
    <property type="entry name" value="ABC_transporter-like_CS"/>
</dbReference>
<keyword evidence="2" id="KW-0813">Transport</keyword>
<evidence type="ECO:0000256" key="5">
    <source>
        <dbReference type="SAM" id="MobiDB-lite"/>
    </source>
</evidence>
<keyword evidence="8" id="KW-1185">Reference proteome</keyword>
<evidence type="ECO:0000256" key="1">
    <source>
        <dbReference type="ARBA" id="ARBA00005417"/>
    </source>
</evidence>
<proteinExistence type="inferred from homology"/>
<gene>
    <name evidence="7" type="primary">cbiO</name>
    <name evidence="7" type="ORF">GCM10010328_39920</name>
</gene>
<feature type="region of interest" description="Disordered" evidence="5">
    <location>
        <begin position="341"/>
        <end position="365"/>
    </location>
</feature>
<dbReference type="PROSITE" id="PS00211">
    <property type="entry name" value="ABC_TRANSPORTER_1"/>
    <property type="match status" value="1"/>
</dbReference>
<dbReference type="SMART" id="SM00382">
    <property type="entry name" value="AAA"/>
    <property type="match status" value="2"/>
</dbReference>
<dbReference type="InterPro" id="IPR003439">
    <property type="entry name" value="ABC_transporter-like_ATP-bd"/>
</dbReference>
<dbReference type="Pfam" id="PF00005">
    <property type="entry name" value="ABC_tran"/>
    <property type="match status" value="2"/>
</dbReference>
<dbReference type="GO" id="GO:0005524">
    <property type="term" value="F:ATP binding"/>
    <property type="evidence" value="ECO:0007669"/>
    <property type="project" value="UniProtKB-KW"/>
</dbReference>
<reference evidence="8" key="1">
    <citation type="journal article" date="2019" name="Int. J. Syst. Evol. Microbiol.">
        <title>The Global Catalogue of Microorganisms (GCM) 10K type strain sequencing project: providing services to taxonomists for standard genome sequencing and annotation.</title>
        <authorList>
            <consortium name="The Broad Institute Genomics Platform"/>
            <consortium name="The Broad Institute Genome Sequencing Center for Infectious Disease"/>
            <person name="Wu L."/>
            <person name="Ma J."/>
        </authorList>
    </citation>
    <scope>NUCLEOTIDE SEQUENCE [LARGE SCALE GENOMIC DNA]</scope>
    <source>
        <strain evidence="8">JCM 4602</strain>
    </source>
</reference>
<comment type="similarity">
    <text evidence="1">Belongs to the ABC transporter superfamily.</text>
</comment>
<dbReference type="CDD" id="cd03225">
    <property type="entry name" value="ABC_cobalt_CbiO_domain1"/>
    <property type="match status" value="1"/>
</dbReference>
<sequence length="560" mass="58593">MITFDRVSVVYDGADEPVLRDVNLSVDEGELCLVVGHTGVGKSTLLGAVNGLVPHFTGGTLYGTVTVDGRDTADHPPRELADVVGVVGQDPLDGFVTDTVEEELAYAMEQLAISPTVMRKRVEETLDLLGLADLRHRALHELSGGQQQRVAIGSVLTAHPRVLVLDEPTSALDPTAAEEVLAAVTRLVHDLGVTVLLAEHRLERVVQYADRVIHLPGNGRVVAGPPSEIFTASSIAPPIVELGRAAGWSPLPLSVRDARRAARPLRTALEGATPPPVRAVPDAPGATLLGARGITVAYRGVPAVREVDLDLRAGEVTALMGRNGSGKSSLLWALQGSGPRTAGTVRVGRDESGAPDAAKGGDPKKLSAAEARRLVGLVPQTPTDLLYLESVKQELDQADTESGTGGKAATRATGPSARAILDRLAPGIDGATHPRDLSEGQKLALVLAIQLSAAPRVLLLDEPTRGLDYRAKTILIAMVDELAAEGRSVVVSTHDVEFAARAADRVVVLAEGDIVADGPTTEVIVASPVFAPQVAKILAPLTYLTVDQVTAVLRDGEADA</sequence>